<reference evidence="1 2" key="1">
    <citation type="journal article" date="2022" name="Int. J. Syst. Evol. Microbiol.">
        <title>Miniphocaeibacter halophilus sp. nov., an ammonium-tolerant acetate-producing bacterium isolated from a biogas system.</title>
        <authorList>
            <person name="Schnurer A."/>
            <person name="Singh A."/>
            <person name="Bi S."/>
            <person name="Qiao W."/>
            <person name="Westerholm M."/>
        </authorList>
    </citation>
    <scope>NUCLEOTIDE SEQUENCE [LARGE SCALE GENOMIC DNA]</scope>
    <source>
        <strain evidence="1 2">AMB_01</strain>
    </source>
</reference>
<name>A0AC61MU30_9FIRM</name>
<proteinExistence type="predicted"/>
<accession>A0AC61MU30</accession>
<protein>
    <submittedName>
        <fullName evidence="1">ABC transporter ATP-binding protein</fullName>
    </submittedName>
</protein>
<dbReference type="EMBL" id="CP066744">
    <property type="protein sequence ID" value="QQK08324.1"/>
    <property type="molecule type" value="Genomic_DNA"/>
</dbReference>
<dbReference type="Proteomes" id="UP000595814">
    <property type="component" value="Chromosome"/>
</dbReference>
<evidence type="ECO:0000313" key="1">
    <source>
        <dbReference type="EMBL" id="QQK08324.1"/>
    </source>
</evidence>
<evidence type="ECO:0000313" key="2">
    <source>
        <dbReference type="Proteomes" id="UP000595814"/>
    </source>
</evidence>
<keyword evidence="1" id="KW-0067">ATP-binding</keyword>
<gene>
    <name evidence="1" type="ORF">JFY71_01925</name>
</gene>
<keyword evidence="1" id="KW-0547">Nucleotide-binding</keyword>
<keyword evidence="2" id="KW-1185">Reference proteome</keyword>
<organism evidence="1 2">
    <name type="scientific">Miniphocaeibacter halophilus</name>
    <dbReference type="NCBI Taxonomy" id="2931922"/>
    <lineage>
        <taxon>Bacteria</taxon>
        <taxon>Bacillati</taxon>
        <taxon>Bacillota</taxon>
        <taxon>Tissierellia</taxon>
        <taxon>Tissierellales</taxon>
        <taxon>Peptoniphilaceae</taxon>
        <taxon>Miniphocaeibacter</taxon>
    </lineage>
</organism>
<sequence>MILKIDNISKNFGRKVALKDISFSLEDGVYGLLGDNGAGKSTLMRILTTVLKPSSGRVEVDGNSIKVLGDKYRSLLGYMPQEFFVYPTLTARGFLEYMGSLKGINEKDLKNKIDEVLEFVNLKEVANKRVVTFSGGMKRRIGIAQAIINDPKIIILDEPTAGLDPQERIRFLNILGDMGKNRIIIISTHIVSEIEAISRDVIVMKKGKLVEKGDIDTLVETMNNRVWEAEVKPNYLKEIEKNNPIIRMKRKNEKIRIRYVGEKIEEIENKKVLPTLEDYYVYNNNKIGGKNEKNN</sequence>